<accession>A0A4S4E081</accession>
<dbReference type="SUPFAM" id="SSF52540">
    <property type="entry name" value="P-loop containing nucleoside triphosphate hydrolases"/>
    <property type="match status" value="1"/>
</dbReference>
<dbReference type="InterPro" id="IPR002182">
    <property type="entry name" value="NB-ARC"/>
</dbReference>
<dbReference type="InterPro" id="IPR032675">
    <property type="entry name" value="LRR_dom_sf"/>
</dbReference>
<dbReference type="PRINTS" id="PR00364">
    <property type="entry name" value="DISEASERSIST"/>
</dbReference>
<protein>
    <recommendedName>
        <fullName evidence="3">NB-ARC domain-containing protein</fullName>
    </recommendedName>
</protein>
<dbReference type="EMBL" id="SDRB02009274">
    <property type="protein sequence ID" value="THG08496.1"/>
    <property type="molecule type" value="Genomic_DNA"/>
</dbReference>
<keyword evidence="2" id="KW-0611">Plant defense</keyword>
<dbReference type="Gene3D" id="3.40.50.300">
    <property type="entry name" value="P-loop containing nucleotide triphosphate hydrolases"/>
    <property type="match status" value="1"/>
</dbReference>
<dbReference type="InterPro" id="IPR050905">
    <property type="entry name" value="Plant_NBS-LRR"/>
</dbReference>
<dbReference type="Gene3D" id="3.80.10.10">
    <property type="entry name" value="Ribonuclease Inhibitor"/>
    <property type="match status" value="1"/>
</dbReference>
<gene>
    <name evidence="4" type="ORF">TEA_028183</name>
</gene>
<evidence type="ECO:0000259" key="3">
    <source>
        <dbReference type="Pfam" id="PF00931"/>
    </source>
</evidence>
<sequence>MKKMYKRVINLRDEVDQIREKILVNRPPETVKNMRAPDIKKIETLQKSLEQILDLLKGNKVKGIRIHGPLGIGKTTIMLNLNNHEQVAKMFDIVIWLKVSKEGSKENLSRKCLQLDIVQRLQLKMGDTSNADEVSQRILTELKDKNYLLLLDDVKDDVNLYERGIPYSNNRSKIVLTTRLHHVCSSMVKKEIKVTLEELVIDMKSPEQWSNEVVENIIKEVASLKELKILKFCISNKVVDFIKLVNMNVRICLSEATSLQSFMERSSGRNIQSIRFFQIFIGCQNSEHPEIPDFIKYERYIKYCNGAGSNFPTLDVLARANAFELVNHKDIKHLSDFGIASLKRVLGCLVESCDAIEAIVGTVDSAEPVLPNLEDLYIKNLPRLESICVIQQLHELQYLRIEKCQEIEEIIAESDMVGNLNLLPKLKELILLEMQKLRSVCAIESLEWRSLEKIVLFCLKYLSTKRMQQSCKLLKQSSNGGKHCSGRMMRPKNGFKNYLPSDLAMRLLSEDGRMSFQNPAALDPFRLHSFEKNTICVMKFPS</sequence>
<dbReference type="Pfam" id="PF00931">
    <property type="entry name" value="NB-ARC"/>
    <property type="match status" value="1"/>
</dbReference>
<feature type="domain" description="NB-ARC" evidence="3">
    <location>
        <begin position="46"/>
        <end position="199"/>
    </location>
</feature>
<evidence type="ECO:0000313" key="5">
    <source>
        <dbReference type="Proteomes" id="UP000306102"/>
    </source>
</evidence>
<evidence type="ECO:0000313" key="4">
    <source>
        <dbReference type="EMBL" id="THG08496.1"/>
    </source>
</evidence>
<proteinExistence type="inferred from homology"/>
<keyword evidence="5" id="KW-1185">Reference proteome</keyword>
<evidence type="ECO:0000256" key="2">
    <source>
        <dbReference type="ARBA" id="ARBA00022821"/>
    </source>
</evidence>
<comment type="similarity">
    <text evidence="1">Belongs to the disease resistance NB-LRR family.</text>
</comment>
<name>A0A4S4E081_CAMSN</name>
<dbReference type="STRING" id="542762.A0A4S4E081"/>
<dbReference type="Proteomes" id="UP000306102">
    <property type="component" value="Unassembled WGS sequence"/>
</dbReference>
<organism evidence="4 5">
    <name type="scientific">Camellia sinensis var. sinensis</name>
    <name type="common">China tea</name>
    <dbReference type="NCBI Taxonomy" id="542762"/>
    <lineage>
        <taxon>Eukaryota</taxon>
        <taxon>Viridiplantae</taxon>
        <taxon>Streptophyta</taxon>
        <taxon>Embryophyta</taxon>
        <taxon>Tracheophyta</taxon>
        <taxon>Spermatophyta</taxon>
        <taxon>Magnoliopsida</taxon>
        <taxon>eudicotyledons</taxon>
        <taxon>Gunneridae</taxon>
        <taxon>Pentapetalae</taxon>
        <taxon>asterids</taxon>
        <taxon>Ericales</taxon>
        <taxon>Theaceae</taxon>
        <taxon>Camellia</taxon>
    </lineage>
</organism>
<evidence type="ECO:0000256" key="1">
    <source>
        <dbReference type="ARBA" id="ARBA00008894"/>
    </source>
</evidence>
<reference evidence="4 5" key="1">
    <citation type="journal article" date="2018" name="Proc. Natl. Acad. Sci. U.S.A.">
        <title>Draft genome sequence of Camellia sinensis var. sinensis provides insights into the evolution of the tea genome and tea quality.</title>
        <authorList>
            <person name="Wei C."/>
            <person name="Yang H."/>
            <person name="Wang S."/>
            <person name="Zhao J."/>
            <person name="Liu C."/>
            <person name="Gao L."/>
            <person name="Xia E."/>
            <person name="Lu Y."/>
            <person name="Tai Y."/>
            <person name="She G."/>
            <person name="Sun J."/>
            <person name="Cao H."/>
            <person name="Tong W."/>
            <person name="Gao Q."/>
            <person name="Li Y."/>
            <person name="Deng W."/>
            <person name="Jiang X."/>
            <person name="Wang W."/>
            <person name="Chen Q."/>
            <person name="Zhang S."/>
            <person name="Li H."/>
            <person name="Wu J."/>
            <person name="Wang P."/>
            <person name="Li P."/>
            <person name="Shi C."/>
            <person name="Zheng F."/>
            <person name="Jian J."/>
            <person name="Huang B."/>
            <person name="Shan D."/>
            <person name="Shi M."/>
            <person name="Fang C."/>
            <person name="Yue Y."/>
            <person name="Li F."/>
            <person name="Li D."/>
            <person name="Wei S."/>
            <person name="Han B."/>
            <person name="Jiang C."/>
            <person name="Yin Y."/>
            <person name="Xia T."/>
            <person name="Zhang Z."/>
            <person name="Bennetzen J.L."/>
            <person name="Zhao S."/>
            <person name="Wan X."/>
        </authorList>
    </citation>
    <scope>NUCLEOTIDE SEQUENCE [LARGE SCALE GENOMIC DNA]</scope>
    <source>
        <strain evidence="5">cv. Shuchazao</strain>
        <tissue evidence="4">Leaf</tissue>
    </source>
</reference>
<dbReference type="InterPro" id="IPR027417">
    <property type="entry name" value="P-loop_NTPase"/>
</dbReference>
<dbReference type="AlphaFoldDB" id="A0A4S4E081"/>
<comment type="caution">
    <text evidence="4">The sequence shown here is derived from an EMBL/GenBank/DDBJ whole genome shotgun (WGS) entry which is preliminary data.</text>
</comment>
<dbReference type="SUPFAM" id="SSF52047">
    <property type="entry name" value="RNI-like"/>
    <property type="match status" value="1"/>
</dbReference>
<dbReference type="PANTHER" id="PTHR33463:SF81">
    <property type="entry name" value="DISEASE RESISTANCE PROTEIN RPS2-LIKE"/>
    <property type="match status" value="1"/>
</dbReference>
<dbReference type="PANTHER" id="PTHR33463">
    <property type="entry name" value="NB-ARC DOMAIN-CONTAINING PROTEIN-RELATED"/>
    <property type="match status" value="1"/>
</dbReference>
<dbReference type="GO" id="GO:0043531">
    <property type="term" value="F:ADP binding"/>
    <property type="evidence" value="ECO:0007669"/>
    <property type="project" value="InterPro"/>
</dbReference>